<keyword evidence="7" id="KW-0812">Transmembrane</keyword>
<gene>
    <name evidence="8" type="ORF">EVA_00667</name>
</gene>
<evidence type="ECO:0000313" key="8">
    <source>
        <dbReference type="EMBL" id="EJX10684.1"/>
    </source>
</evidence>
<name>J9GRZ2_9ZZZZ</name>
<reference evidence="8" key="1">
    <citation type="journal article" date="2012" name="PLoS ONE">
        <title>Gene sets for utilization of primary and secondary nutrition supplies in the distal gut of endangered iberian lynx.</title>
        <authorList>
            <person name="Alcaide M."/>
            <person name="Messina E."/>
            <person name="Richter M."/>
            <person name="Bargiela R."/>
            <person name="Peplies J."/>
            <person name="Huws S.A."/>
            <person name="Newbold C.J."/>
            <person name="Golyshin P.N."/>
            <person name="Simon M.A."/>
            <person name="Lopez G."/>
            <person name="Yakimov M.M."/>
            <person name="Ferrer M."/>
        </authorList>
    </citation>
    <scope>NUCLEOTIDE SEQUENCE</scope>
</reference>
<keyword evidence="2" id="KW-1003">Cell membrane</keyword>
<comment type="caution">
    <text evidence="8">The sequence shown here is derived from an EMBL/GenBank/DDBJ whole genome shotgun (WGS) entry which is preliminary data.</text>
</comment>
<evidence type="ECO:0000256" key="5">
    <source>
        <dbReference type="ARBA" id="ARBA00023136"/>
    </source>
</evidence>
<dbReference type="EMBL" id="AMCI01000130">
    <property type="protein sequence ID" value="EJX10684.1"/>
    <property type="molecule type" value="Genomic_DNA"/>
</dbReference>
<keyword evidence="3" id="KW-0997">Cell inner membrane</keyword>
<comment type="subcellular location">
    <subcellularLocation>
        <location evidence="1">Cell inner membrane</location>
    </subcellularLocation>
</comment>
<keyword evidence="6" id="KW-0012">Acyltransferase</keyword>
<accession>J9GRZ2</accession>
<dbReference type="PANTHER" id="PTHR30606">
    <property type="entry name" value="LIPID A BIOSYNTHESIS LAUROYL ACYLTRANSFERASE"/>
    <property type="match status" value="1"/>
</dbReference>
<dbReference type="GO" id="GO:0005886">
    <property type="term" value="C:plasma membrane"/>
    <property type="evidence" value="ECO:0007669"/>
    <property type="project" value="UniProtKB-SubCell"/>
</dbReference>
<evidence type="ECO:0000256" key="3">
    <source>
        <dbReference type="ARBA" id="ARBA00022519"/>
    </source>
</evidence>
<dbReference type="InterPro" id="IPR004960">
    <property type="entry name" value="LipA_acyltrans"/>
</dbReference>
<dbReference type="CDD" id="cd07984">
    <property type="entry name" value="LPLAT_LABLAT-like"/>
    <property type="match status" value="1"/>
</dbReference>
<dbReference type="AlphaFoldDB" id="J9GRZ2"/>
<sequence>MKSRFVYGLVYVGMWLFSALPFCVLYLLSDLNYFLMYHIVGYRRKVVRNNLLRSFPEKSEKDRRQIERRFYRYLSDYLLEDLKLLHMSAADLRKRMVYKNMEQCLELTERFGGVVLMIPHYANYEWLIGMGAAMKPGDVPMQVYKPLKDKYLDELFKRIRSRFGGYNVPKHSTAREIIKLKHQGKKMVVGLITDQWPSGDRYWTTFLGQETAFLNGAERIAKMMNFPVFYCELTKTRRGYCEAEFKLMTASPKETEEGEITEMFSHCLEQTLRREPAYWLWSHKRWKHTASECKEMERAVRELNQEK</sequence>
<evidence type="ECO:0000256" key="6">
    <source>
        <dbReference type="ARBA" id="ARBA00023315"/>
    </source>
</evidence>
<evidence type="ECO:0000256" key="1">
    <source>
        <dbReference type="ARBA" id="ARBA00004533"/>
    </source>
</evidence>
<evidence type="ECO:0000256" key="7">
    <source>
        <dbReference type="SAM" id="Phobius"/>
    </source>
</evidence>
<dbReference type="GO" id="GO:0016746">
    <property type="term" value="F:acyltransferase activity"/>
    <property type="evidence" value="ECO:0007669"/>
    <property type="project" value="UniProtKB-KW"/>
</dbReference>
<keyword evidence="5 7" id="KW-0472">Membrane</keyword>
<evidence type="ECO:0000256" key="4">
    <source>
        <dbReference type="ARBA" id="ARBA00022679"/>
    </source>
</evidence>
<keyword evidence="4" id="KW-0808">Transferase</keyword>
<evidence type="ECO:0000256" key="2">
    <source>
        <dbReference type="ARBA" id="ARBA00022475"/>
    </source>
</evidence>
<keyword evidence="7" id="KW-1133">Transmembrane helix</keyword>
<dbReference type="GO" id="GO:1901137">
    <property type="term" value="P:carbohydrate derivative biosynthetic process"/>
    <property type="evidence" value="ECO:0007669"/>
    <property type="project" value="UniProtKB-ARBA"/>
</dbReference>
<feature type="transmembrane region" description="Helical" evidence="7">
    <location>
        <begin position="6"/>
        <end position="28"/>
    </location>
</feature>
<proteinExistence type="predicted"/>
<dbReference type="Pfam" id="PF03279">
    <property type="entry name" value="Lip_A_acyltrans"/>
    <property type="match status" value="1"/>
</dbReference>
<dbReference type="GO" id="GO:0008610">
    <property type="term" value="P:lipid biosynthetic process"/>
    <property type="evidence" value="ECO:0007669"/>
    <property type="project" value="UniProtKB-ARBA"/>
</dbReference>
<protein>
    <submittedName>
        <fullName evidence="8">Lipd A biosynthesis related exported protein</fullName>
    </submittedName>
</protein>
<organism evidence="8">
    <name type="scientific">gut metagenome</name>
    <dbReference type="NCBI Taxonomy" id="749906"/>
    <lineage>
        <taxon>unclassified sequences</taxon>
        <taxon>metagenomes</taxon>
        <taxon>organismal metagenomes</taxon>
    </lineage>
</organism>
<dbReference type="PANTHER" id="PTHR30606:SF10">
    <property type="entry name" value="PHOSPHATIDYLINOSITOL MANNOSIDE ACYLTRANSFERASE"/>
    <property type="match status" value="1"/>
</dbReference>